<evidence type="ECO:0000259" key="11">
    <source>
        <dbReference type="PROSITE" id="PS50011"/>
    </source>
</evidence>
<sequence length="283" mass="30950">MQSGFLGPPPAPRPAEPPRPLEDRMAGDSTADQVRAPRVNLTTADFFMGDVMGTGSFSSVVKAQRKGTSEWYALKIMDKKQLVREKKELYIKNERSILDRLTYDGVVRLCFTFQDTHSLYMGLELCEQGELFSQVKRKGKMPFQEAQFYAAEIVLILEYIHFEGVIHRDLKPENLLLADDGHLKLCDFGSAKTVDASAADLTEATGSKELVLAGEEAGGLEKAVVLAGEETGGLEGQELVLAGEEAGGLEVLCLGEEKRKSSFVGTAEYVSPEVLNSKPLTKS</sequence>
<evidence type="ECO:0000256" key="5">
    <source>
        <dbReference type="ARBA" id="ARBA00022741"/>
    </source>
</evidence>
<keyword evidence="6" id="KW-0418">Kinase</keyword>
<organism evidence="12 13">
    <name type="scientific">Cymbomonas tetramitiformis</name>
    <dbReference type="NCBI Taxonomy" id="36881"/>
    <lineage>
        <taxon>Eukaryota</taxon>
        <taxon>Viridiplantae</taxon>
        <taxon>Chlorophyta</taxon>
        <taxon>Pyramimonadophyceae</taxon>
        <taxon>Pyramimonadales</taxon>
        <taxon>Pyramimonadaceae</taxon>
        <taxon>Cymbomonas</taxon>
    </lineage>
</organism>
<dbReference type="PANTHER" id="PTHR24356:SF163">
    <property type="entry name" value="3-PHOSPHOINOSITIDE-DEPENDENT PROTEIN KINASE 1-RELATED"/>
    <property type="match status" value="1"/>
</dbReference>
<dbReference type="InterPro" id="IPR011009">
    <property type="entry name" value="Kinase-like_dom_sf"/>
</dbReference>
<keyword evidence="13" id="KW-1185">Reference proteome</keyword>
<evidence type="ECO:0000256" key="7">
    <source>
        <dbReference type="ARBA" id="ARBA00022840"/>
    </source>
</evidence>
<dbReference type="EMBL" id="LGRX02031554">
    <property type="protein sequence ID" value="KAK3244690.1"/>
    <property type="molecule type" value="Genomic_DNA"/>
</dbReference>
<evidence type="ECO:0000256" key="6">
    <source>
        <dbReference type="ARBA" id="ARBA00022777"/>
    </source>
</evidence>
<dbReference type="Proteomes" id="UP001190700">
    <property type="component" value="Unassembled WGS sequence"/>
</dbReference>
<dbReference type="GO" id="GO:0004674">
    <property type="term" value="F:protein serine/threonine kinase activity"/>
    <property type="evidence" value="ECO:0007669"/>
    <property type="project" value="UniProtKB-KW"/>
</dbReference>
<keyword evidence="4" id="KW-0808">Transferase</keyword>
<evidence type="ECO:0000256" key="3">
    <source>
        <dbReference type="ARBA" id="ARBA00022527"/>
    </source>
</evidence>
<dbReference type="GO" id="GO:0035556">
    <property type="term" value="P:intracellular signal transduction"/>
    <property type="evidence" value="ECO:0007669"/>
    <property type="project" value="TreeGrafter"/>
</dbReference>
<dbReference type="Gene3D" id="3.30.200.20">
    <property type="entry name" value="Phosphorylase Kinase, domain 1"/>
    <property type="match status" value="1"/>
</dbReference>
<feature type="compositionally biased region" description="Pro residues" evidence="10">
    <location>
        <begin position="7"/>
        <end position="18"/>
    </location>
</feature>
<evidence type="ECO:0000256" key="1">
    <source>
        <dbReference type="ARBA" id="ARBA00010006"/>
    </source>
</evidence>
<evidence type="ECO:0000256" key="4">
    <source>
        <dbReference type="ARBA" id="ARBA00022679"/>
    </source>
</evidence>
<dbReference type="EC" id="2.7.11.1" evidence="2"/>
<dbReference type="InterPro" id="IPR000719">
    <property type="entry name" value="Prot_kinase_dom"/>
</dbReference>
<dbReference type="SMART" id="SM00220">
    <property type="entry name" value="S_TKc"/>
    <property type="match status" value="1"/>
</dbReference>
<comment type="similarity">
    <text evidence="1">Belongs to the protein kinase superfamily. AGC Ser/Thr protein kinase family. PDPK1 subfamily.</text>
</comment>
<comment type="catalytic activity">
    <reaction evidence="8">
        <text>L-threonyl-[protein] + ATP = O-phospho-L-threonyl-[protein] + ADP + H(+)</text>
        <dbReference type="Rhea" id="RHEA:46608"/>
        <dbReference type="Rhea" id="RHEA-COMP:11060"/>
        <dbReference type="Rhea" id="RHEA-COMP:11605"/>
        <dbReference type="ChEBI" id="CHEBI:15378"/>
        <dbReference type="ChEBI" id="CHEBI:30013"/>
        <dbReference type="ChEBI" id="CHEBI:30616"/>
        <dbReference type="ChEBI" id="CHEBI:61977"/>
        <dbReference type="ChEBI" id="CHEBI:456216"/>
        <dbReference type="EC" id="2.7.11.1"/>
    </reaction>
</comment>
<dbReference type="PROSITE" id="PS00108">
    <property type="entry name" value="PROTEIN_KINASE_ST"/>
    <property type="match status" value="1"/>
</dbReference>
<evidence type="ECO:0000256" key="10">
    <source>
        <dbReference type="SAM" id="MobiDB-lite"/>
    </source>
</evidence>
<gene>
    <name evidence="12" type="ORF">CYMTET_45709</name>
</gene>
<evidence type="ECO:0000313" key="12">
    <source>
        <dbReference type="EMBL" id="KAK3244690.1"/>
    </source>
</evidence>
<keyword evidence="5" id="KW-0547">Nucleotide-binding</keyword>
<dbReference type="GO" id="GO:0005524">
    <property type="term" value="F:ATP binding"/>
    <property type="evidence" value="ECO:0007669"/>
    <property type="project" value="UniProtKB-KW"/>
</dbReference>
<keyword evidence="7" id="KW-0067">ATP-binding</keyword>
<evidence type="ECO:0000313" key="13">
    <source>
        <dbReference type="Proteomes" id="UP001190700"/>
    </source>
</evidence>
<comment type="catalytic activity">
    <reaction evidence="9">
        <text>L-seryl-[protein] + ATP = O-phospho-L-seryl-[protein] + ADP + H(+)</text>
        <dbReference type="Rhea" id="RHEA:17989"/>
        <dbReference type="Rhea" id="RHEA-COMP:9863"/>
        <dbReference type="Rhea" id="RHEA-COMP:11604"/>
        <dbReference type="ChEBI" id="CHEBI:15378"/>
        <dbReference type="ChEBI" id="CHEBI:29999"/>
        <dbReference type="ChEBI" id="CHEBI:30616"/>
        <dbReference type="ChEBI" id="CHEBI:83421"/>
        <dbReference type="ChEBI" id="CHEBI:456216"/>
        <dbReference type="EC" id="2.7.11.1"/>
    </reaction>
</comment>
<dbReference type="PROSITE" id="PS50011">
    <property type="entry name" value="PROTEIN_KINASE_DOM"/>
    <property type="match status" value="1"/>
</dbReference>
<protein>
    <recommendedName>
        <fullName evidence="2">non-specific serine/threonine protein kinase</fullName>
        <ecNumber evidence="2">2.7.11.1</ecNumber>
    </recommendedName>
</protein>
<dbReference type="Pfam" id="PF00069">
    <property type="entry name" value="Pkinase"/>
    <property type="match status" value="1"/>
</dbReference>
<proteinExistence type="inferred from homology"/>
<reference evidence="12 13" key="1">
    <citation type="journal article" date="2015" name="Genome Biol. Evol.">
        <title>Comparative Genomics of a Bacterivorous Green Alga Reveals Evolutionary Causalities and Consequences of Phago-Mixotrophic Mode of Nutrition.</title>
        <authorList>
            <person name="Burns J.A."/>
            <person name="Paasch A."/>
            <person name="Narechania A."/>
            <person name="Kim E."/>
        </authorList>
    </citation>
    <scope>NUCLEOTIDE SEQUENCE [LARGE SCALE GENOMIC DNA]</scope>
    <source>
        <strain evidence="12 13">PLY_AMNH</strain>
    </source>
</reference>
<dbReference type="SUPFAM" id="SSF56112">
    <property type="entry name" value="Protein kinase-like (PK-like)"/>
    <property type="match status" value="1"/>
</dbReference>
<dbReference type="InterPro" id="IPR050236">
    <property type="entry name" value="Ser_Thr_kinase_AGC"/>
</dbReference>
<feature type="domain" description="Protein kinase" evidence="11">
    <location>
        <begin position="46"/>
        <end position="283"/>
    </location>
</feature>
<evidence type="ECO:0000256" key="8">
    <source>
        <dbReference type="ARBA" id="ARBA00047899"/>
    </source>
</evidence>
<evidence type="ECO:0000256" key="9">
    <source>
        <dbReference type="ARBA" id="ARBA00048679"/>
    </source>
</evidence>
<name>A0AAE0EZF1_9CHLO</name>
<accession>A0AAE0EZF1</accession>
<keyword evidence="3" id="KW-0723">Serine/threonine-protein kinase</keyword>
<dbReference type="AlphaFoldDB" id="A0AAE0EZF1"/>
<comment type="caution">
    <text evidence="12">The sequence shown here is derived from an EMBL/GenBank/DDBJ whole genome shotgun (WGS) entry which is preliminary data.</text>
</comment>
<dbReference type="PANTHER" id="PTHR24356">
    <property type="entry name" value="SERINE/THREONINE-PROTEIN KINASE"/>
    <property type="match status" value="1"/>
</dbReference>
<dbReference type="FunFam" id="3.30.200.20:FF:000191">
    <property type="entry name" value="3-phosphoinositide-dependent protein kinase 2-like"/>
    <property type="match status" value="1"/>
</dbReference>
<evidence type="ECO:0000256" key="2">
    <source>
        <dbReference type="ARBA" id="ARBA00012513"/>
    </source>
</evidence>
<feature type="region of interest" description="Disordered" evidence="10">
    <location>
        <begin position="1"/>
        <end position="33"/>
    </location>
</feature>
<dbReference type="Gene3D" id="1.10.510.10">
    <property type="entry name" value="Transferase(Phosphotransferase) domain 1"/>
    <property type="match status" value="1"/>
</dbReference>
<dbReference type="InterPro" id="IPR008271">
    <property type="entry name" value="Ser/Thr_kinase_AS"/>
</dbReference>